<dbReference type="Gene3D" id="2.60.40.650">
    <property type="match status" value="1"/>
</dbReference>
<dbReference type="GO" id="GO:0006790">
    <property type="term" value="P:sulfur compound metabolic process"/>
    <property type="evidence" value="ECO:0007669"/>
    <property type="project" value="TreeGrafter"/>
</dbReference>
<dbReference type="InterPro" id="IPR000572">
    <property type="entry name" value="OxRdtase_Mopterin-bd_dom"/>
</dbReference>
<dbReference type="InterPro" id="IPR008335">
    <property type="entry name" value="Mopterin_OxRdtase_euk"/>
</dbReference>
<evidence type="ECO:0000256" key="4">
    <source>
        <dbReference type="ARBA" id="ARBA00023002"/>
    </source>
</evidence>
<dbReference type="PRINTS" id="PR00407">
    <property type="entry name" value="EUMOPTERIN"/>
</dbReference>
<dbReference type="AlphaFoldDB" id="A0A917BPQ3"/>
<keyword evidence="4" id="KW-0560">Oxidoreductase</keyword>
<dbReference type="GO" id="GO:0030151">
    <property type="term" value="F:molybdenum ion binding"/>
    <property type="evidence" value="ECO:0007669"/>
    <property type="project" value="InterPro"/>
</dbReference>
<protein>
    <submittedName>
        <fullName evidence="7">Sulfite oxidase</fullName>
    </submittedName>
</protein>
<keyword evidence="8" id="KW-1185">Reference proteome</keyword>
<keyword evidence="3" id="KW-0479">Metal-binding</keyword>
<dbReference type="Pfam" id="PF03404">
    <property type="entry name" value="Mo-co_dimer"/>
    <property type="match status" value="1"/>
</dbReference>
<dbReference type="Proteomes" id="UP000649179">
    <property type="component" value="Unassembled WGS sequence"/>
</dbReference>
<dbReference type="SUPFAM" id="SSF56524">
    <property type="entry name" value="Oxidoreductase molybdopterin-binding domain"/>
    <property type="match status" value="1"/>
</dbReference>
<dbReference type="GO" id="GO:0020037">
    <property type="term" value="F:heme binding"/>
    <property type="evidence" value="ECO:0007669"/>
    <property type="project" value="TreeGrafter"/>
</dbReference>
<dbReference type="InterPro" id="IPR014756">
    <property type="entry name" value="Ig_E-set"/>
</dbReference>
<dbReference type="GO" id="GO:0008482">
    <property type="term" value="F:sulfite oxidase activity"/>
    <property type="evidence" value="ECO:0007669"/>
    <property type="project" value="TreeGrafter"/>
</dbReference>
<comment type="caution">
    <text evidence="7">The sequence shown here is derived from an EMBL/GenBank/DDBJ whole genome shotgun (WGS) entry which is preliminary data.</text>
</comment>
<proteinExistence type="predicted"/>
<dbReference type="SUPFAM" id="SSF81296">
    <property type="entry name" value="E set domains"/>
    <property type="match status" value="1"/>
</dbReference>
<keyword evidence="2" id="KW-0500">Molybdenum</keyword>
<accession>A0A917BPQ3</accession>
<evidence type="ECO:0000313" key="8">
    <source>
        <dbReference type="Proteomes" id="UP000649179"/>
    </source>
</evidence>
<evidence type="ECO:0000259" key="6">
    <source>
        <dbReference type="Pfam" id="PF03404"/>
    </source>
</evidence>
<dbReference type="CDD" id="cd02110">
    <property type="entry name" value="SO_family_Moco_dimer"/>
    <property type="match status" value="1"/>
</dbReference>
<feature type="domain" description="Moybdenum cofactor oxidoreductase dimerisation" evidence="6">
    <location>
        <begin position="255"/>
        <end position="366"/>
    </location>
</feature>
<reference evidence="7" key="2">
    <citation type="submission" date="2020-09" db="EMBL/GenBank/DDBJ databases">
        <authorList>
            <person name="Sun Q."/>
            <person name="Zhou Y."/>
        </authorList>
    </citation>
    <scope>NUCLEOTIDE SEQUENCE</scope>
    <source>
        <strain evidence="7">CGMCC 1.16067</strain>
    </source>
</reference>
<comment type="cofactor">
    <cofactor evidence="1">
        <name>Mo-molybdopterin</name>
        <dbReference type="ChEBI" id="CHEBI:71302"/>
    </cofactor>
</comment>
<sequence length="367" mass="39563">MVGTDPDTGQCMCIPSHGKRLGTTVHEQSPFNAEPPAAALADPGLTRQDAFYSRNHGPVPEIDAHEWRLDVEGTSYSLDELAAGFDQHTVTATMQCAGNRRADLVEVREIPGEDPWRRAIGTARWTGVRLGDVLAAVGAPLEGHVAFSAPDVSTIPDPASGYGSSVPMTKARAPETLLAWRMNDVPLPALHGGPVRVVVPGYVGARSVKWVEQVRVQPEPSENYFQATAYRVLPPESDPDAAGPGDGISLGPWALNCDILSPQAGDLVPSGDLLVEGYALAAEHRAVARVDVCVDGATWTQAELLNDLGPWAWRRWRVRLPVTAGRRTVVARAWDDTGAQQPSDPAHLWNPKGYANTAWPRIPVEVR</sequence>
<evidence type="ECO:0000256" key="3">
    <source>
        <dbReference type="ARBA" id="ARBA00022723"/>
    </source>
</evidence>
<evidence type="ECO:0000259" key="5">
    <source>
        <dbReference type="Pfam" id="PF00174"/>
    </source>
</evidence>
<dbReference type="Pfam" id="PF00174">
    <property type="entry name" value="Oxidored_molyb"/>
    <property type="match status" value="1"/>
</dbReference>
<evidence type="ECO:0000256" key="1">
    <source>
        <dbReference type="ARBA" id="ARBA00001924"/>
    </source>
</evidence>
<name>A0A917BPQ3_9ACTN</name>
<evidence type="ECO:0000256" key="2">
    <source>
        <dbReference type="ARBA" id="ARBA00022505"/>
    </source>
</evidence>
<dbReference type="EMBL" id="BMKQ01000001">
    <property type="protein sequence ID" value="GGF52623.1"/>
    <property type="molecule type" value="Genomic_DNA"/>
</dbReference>
<gene>
    <name evidence="7" type="ORF">GCM10011519_28230</name>
</gene>
<evidence type="ECO:0000313" key="7">
    <source>
        <dbReference type="EMBL" id="GGF52623.1"/>
    </source>
</evidence>
<reference evidence="7" key="1">
    <citation type="journal article" date="2014" name="Int. J. Syst. Evol. Microbiol.">
        <title>Complete genome sequence of Corynebacterium casei LMG S-19264T (=DSM 44701T), isolated from a smear-ripened cheese.</title>
        <authorList>
            <consortium name="US DOE Joint Genome Institute (JGI-PGF)"/>
            <person name="Walter F."/>
            <person name="Albersmeier A."/>
            <person name="Kalinowski J."/>
            <person name="Ruckert C."/>
        </authorList>
    </citation>
    <scope>NUCLEOTIDE SEQUENCE</scope>
    <source>
        <strain evidence="7">CGMCC 1.16067</strain>
    </source>
</reference>
<dbReference type="RefSeq" id="WP_229660871.1">
    <property type="nucleotide sequence ID" value="NZ_BMKQ01000001.1"/>
</dbReference>
<dbReference type="Gene3D" id="3.90.420.10">
    <property type="entry name" value="Oxidoreductase, molybdopterin-binding domain"/>
    <property type="match status" value="1"/>
</dbReference>
<dbReference type="GO" id="GO:0043546">
    <property type="term" value="F:molybdopterin cofactor binding"/>
    <property type="evidence" value="ECO:0007669"/>
    <property type="project" value="TreeGrafter"/>
</dbReference>
<organism evidence="7 8">
    <name type="scientific">Marmoricola endophyticus</name>
    <dbReference type="NCBI Taxonomy" id="2040280"/>
    <lineage>
        <taxon>Bacteria</taxon>
        <taxon>Bacillati</taxon>
        <taxon>Actinomycetota</taxon>
        <taxon>Actinomycetes</taxon>
        <taxon>Propionibacteriales</taxon>
        <taxon>Nocardioidaceae</taxon>
        <taxon>Marmoricola</taxon>
    </lineage>
</organism>
<dbReference type="PANTHER" id="PTHR19372">
    <property type="entry name" value="SULFITE REDUCTASE"/>
    <property type="match status" value="1"/>
</dbReference>
<feature type="domain" description="Oxidoreductase molybdopterin-binding" evidence="5">
    <location>
        <begin position="56"/>
        <end position="225"/>
    </location>
</feature>
<dbReference type="InterPro" id="IPR036374">
    <property type="entry name" value="OxRdtase_Mopterin-bd_sf"/>
</dbReference>
<dbReference type="InterPro" id="IPR005066">
    <property type="entry name" value="MoCF_OxRdtse_dimer"/>
</dbReference>
<dbReference type="PANTHER" id="PTHR19372:SF7">
    <property type="entry name" value="SULFITE OXIDASE, MITOCHONDRIAL"/>
    <property type="match status" value="1"/>
</dbReference>